<dbReference type="InterPro" id="IPR017850">
    <property type="entry name" value="Alkaline_phosphatase_core_sf"/>
</dbReference>
<dbReference type="InterPro" id="IPR050738">
    <property type="entry name" value="Sulfatase"/>
</dbReference>
<accession>A0A926DI30</accession>
<evidence type="ECO:0000256" key="5">
    <source>
        <dbReference type="ARBA" id="ARBA00022801"/>
    </source>
</evidence>
<dbReference type="AlphaFoldDB" id="A0A926DI30"/>
<proteinExistence type="inferred from homology"/>
<dbReference type="GO" id="GO:0004065">
    <property type="term" value="F:arylsulfatase activity"/>
    <property type="evidence" value="ECO:0007669"/>
    <property type="project" value="TreeGrafter"/>
</dbReference>
<dbReference type="Gene3D" id="3.40.720.10">
    <property type="entry name" value="Alkaline Phosphatase, subunit A"/>
    <property type="match status" value="1"/>
</dbReference>
<reference evidence="8" key="1">
    <citation type="submission" date="2020-08" db="EMBL/GenBank/DDBJ databases">
        <title>Genome public.</title>
        <authorList>
            <person name="Liu C."/>
            <person name="Sun Q."/>
        </authorList>
    </citation>
    <scope>NUCLEOTIDE SEQUENCE</scope>
    <source>
        <strain evidence="8">NSJ-63</strain>
    </source>
</reference>
<dbReference type="PANTHER" id="PTHR42693:SF42">
    <property type="entry name" value="ARYLSULFATASE G"/>
    <property type="match status" value="1"/>
</dbReference>
<evidence type="ECO:0000259" key="7">
    <source>
        <dbReference type="Pfam" id="PF00884"/>
    </source>
</evidence>
<organism evidence="8 9">
    <name type="scientific">Guopingia tenuis</name>
    <dbReference type="NCBI Taxonomy" id="2763656"/>
    <lineage>
        <taxon>Bacteria</taxon>
        <taxon>Bacillati</taxon>
        <taxon>Bacillota</taxon>
        <taxon>Clostridia</taxon>
        <taxon>Christensenellales</taxon>
        <taxon>Christensenellaceae</taxon>
        <taxon>Guopingia</taxon>
    </lineage>
</organism>
<dbReference type="EMBL" id="JACRSS010000006">
    <property type="protein sequence ID" value="MBC8539228.1"/>
    <property type="molecule type" value="Genomic_DNA"/>
</dbReference>
<keyword evidence="3" id="KW-0479">Metal-binding</keyword>
<dbReference type="GO" id="GO:0046872">
    <property type="term" value="F:metal ion binding"/>
    <property type="evidence" value="ECO:0007669"/>
    <property type="project" value="UniProtKB-KW"/>
</dbReference>
<protein>
    <submittedName>
        <fullName evidence="8">Sulfatase-like hydrolase/transferase</fullName>
    </submittedName>
</protein>
<evidence type="ECO:0000256" key="1">
    <source>
        <dbReference type="ARBA" id="ARBA00001913"/>
    </source>
</evidence>
<dbReference type="InterPro" id="IPR000917">
    <property type="entry name" value="Sulfatase_N"/>
</dbReference>
<keyword evidence="6" id="KW-0106">Calcium</keyword>
<evidence type="ECO:0000256" key="6">
    <source>
        <dbReference type="ARBA" id="ARBA00022837"/>
    </source>
</evidence>
<dbReference type="SUPFAM" id="SSF53649">
    <property type="entry name" value="Alkaline phosphatase-like"/>
    <property type="match status" value="1"/>
</dbReference>
<evidence type="ECO:0000256" key="4">
    <source>
        <dbReference type="ARBA" id="ARBA00022729"/>
    </source>
</evidence>
<comment type="cofactor">
    <cofactor evidence="1">
        <name>Ca(2+)</name>
        <dbReference type="ChEBI" id="CHEBI:29108"/>
    </cofactor>
</comment>
<keyword evidence="9" id="KW-1185">Reference proteome</keyword>
<dbReference type="PANTHER" id="PTHR42693">
    <property type="entry name" value="ARYLSULFATASE FAMILY MEMBER"/>
    <property type="match status" value="1"/>
</dbReference>
<evidence type="ECO:0000313" key="9">
    <source>
        <dbReference type="Proteomes" id="UP000617951"/>
    </source>
</evidence>
<keyword evidence="4" id="KW-0732">Signal</keyword>
<evidence type="ECO:0000313" key="8">
    <source>
        <dbReference type="EMBL" id="MBC8539228.1"/>
    </source>
</evidence>
<evidence type="ECO:0000256" key="3">
    <source>
        <dbReference type="ARBA" id="ARBA00022723"/>
    </source>
</evidence>
<sequence>MMKKPNILFLFADDMRYDTIAALGNQEIKTPNLDKLVEQGTSFLNAHIPGGTIAAVCMPSRAMVNTGRNIFHLQESGKSIPQAHALLGETLRQQGYTTFGTGKWHNCTDSYARSFSCGDEIFFGAMYDHWRVPTYHFDPTGRYANTFPEVCNPGFNNLTTERHADHINWGIHSTDLFTDAACKFLNEYDGEEPFYMYVAYMAPHDPRSMPKKYMELYDLDKISLPPNFMEKHPFDYGMNMVRDENLAAIPRRKEEIKRHIRDYYAMISHTDDRIGDILQALKDSGKYEDTIIIFSADNGLAVGQHGLMGKQSTYEHSIRVPLVMCGPGIPKGETRDGYVYLMDLFPTICDMIGCQIPHTVDGISFYETIADNRKKSRDTLFLIFGDKVRSFKNEKYKLIEYKYADLRRTQLFDLEKDPWEINDLSRQEKMQPVIHKLREELKKCAMEWGDMDTPEGKRFWLEYMRVEEEESGFLQG</sequence>
<feature type="domain" description="Sulfatase N-terminal" evidence="7">
    <location>
        <begin position="5"/>
        <end position="353"/>
    </location>
</feature>
<dbReference type="Proteomes" id="UP000617951">
    <property type="component" value="Unassembled WGS sequence"/>
</dbReference>
<dbReference type="CDD" id="cd16155">
    <property type="entry name" value="sulfatase_like"/>
    <property type="match status" value="1"/>
</dbReference>
<keyword evidence="5 8" id="KW-0378">Hydrolase</keyword>
<gene>
    <name evidence="8" type="ORF">H8693_09855</name>
</gene>
<name>A0A926DI30_9FIRM</name>
<evidence type="ECO:0000256" key="2">
    <source>
        <dbReference type="ARBA" id="ARBA00008779"/>
    </source>
</evidence>
<comment type="similarity">
    <text evidence="2">Belongs to the sulfatase family.</text>
</comment>
<comment type="caution">
    <text evidence="8">The sequence shown here is derived from an EMBL/GenBank/DDBJ whole genome shotgun (WGS) entry which is preliminary data.</text>
</comment>
<dbReference type="Pfam" id="PF00884">
    <property type="entry name" value="Sulfatase"/>
    <property type="match status" value="1"/>
</dbReference>